<evidence type="ECO:0000313" key="1">
    <source>
        <dbReference type="EMBL" id="QIK76037.1"/>
    </source>
</evidence>
<proteinExistence type="predicted"/>
<dbReference type="Proteomes" id="UP000502035">
    <property type="component" value="Chromosome"/>
</dbReference>
<dbReference type="AlphaFoldDB" id="A0A6G7YHE3"/>
<keyword evidence="2" id="KW-1185">Reference proteome</keyword>
<name>A0A6G7YHE3_9ACTN</name>
<evidence type="ECO:0000313" key="2">
    <source>
        <dbReference type="Proteomes" id="UP000502035"/>
    </source>
</evidence>
<dbReference type="EMBL" id="CP049866">
    <property type="protein sequence ID" value="QIK76037.1"/>
    <property type="molecule type" value="Genomic_DNA"/>
</dbReference>
<organism evidence="1 2">
    <name type="scientific">Nocardioides piscis</name>
    <dbReference type="NCBI Taxonomy" id="2714938"/>
    <lineage>
        <taxon>Bacteria</taxon>
        <taxon>Bacillati</taxon>
        <taxon>Actinomycetota</taxon>
        <taxon>Actinomycetes</taxon>
        <taxon>Propionibacteriales</taxon>
        <taxon>Nocardioidaceae</taxon>
        <taxon>Nocardioides</taxon>
    </lineage>
</organism>
<accession>A0A6G7YHE3</accession>
<gene>
    <name evidence="1" type="ORF">G7071_11935</name>
</gene>
<dbReference type="KEGG" id="npi:G7071_11935"/>
<dbReference type="RefSeq" id="WP_166319004.1">
    <property type="nucleotide sequence ID" value="NZ_CP049866.1"/>
</dbReference>
<protein>
    <submittedName>
        <fullName evidence="1">Helix-turn-helix domain-containing protein</fullName>
    </submittedName>
</protein>
<sequence length="85" mass="8635">MTAPTVEELRAVTTVTITQAGAFIGLSPATSYRAANDGSLPTITVGKHRRVPAPLLLALVGLPYEVGSADTAGPSDLEEASRAGS</sequence>
<reference evidence="1 2" key="1">
    <citation type="submission" date="2020-03" db="EMBL/GenBank/DDBJ databases">
        <title>Nocardioides sp. nov., isolated from fish.</title>
        <authorList>
            <person name="Hyun D.-W."/>
            <person name="Bae J.-W."/>
        </authorList>
    </citation>
    <scope>NUCLEOTIDE SEQUENCE [LARGE SCALE GENOMIC DNA]</scope>
    <source>
        <strain evidence="1 2">HDW12A</strain>
    </source>
</reference>